<dbReference type="AlphaFoldDB" id="A0A5C6AYX3"/>
<evidence type="ECO:0000313" key="1">
    <source>
        <dbReference type="EMBL" id="TWU04880.1"/>
    </source>
</evidence>
<proteinExistence type="predicted"/>
<protein>
    <submittedName>
        <fullName evidence="1">Uncharacterized protein</fullName>
    </submittedName>
</protein>
<organism evidence="1 2">
    <name type="scientific">Stieleria varia</name>
    <dbReference type="NCBI Taxonomy" id="2528005"/>
    <lineage>
        <taxon>Bacteria</taxon>
        <taxon>Pseudomonadati</taxon>
        <taxon>Planctomycetota</taxon>
        <taxon>Planctomycetia</taxon>
        <taxon>Pirellulales</taxon>
        <taxon>Pirellulaceae</taxon>
        <taxon>Stieleria</taxon>
    </lineage>
</organism>
<dbReference type="RefSeq" id="WP_146520216.1">
    <property type="nucleotide sequence ID" value="NZ_CP151726.1"/>
</dbReference>
<comment type="caution">
    <text evidence="1">The sequence shown here is derived from an EMBL/GenBank/DDBJ whole genome shotgun (WGS) entry which is preliminary data.</text>
</comment>
<gene>
    <name evidence="1" type="ORF">Pla52n_29250</name>
</gene>
<evidence type="ECO:0000313" key="2">
    <source>
        <dbReference type="Proteomes" id="UP000320176"/>
    </source>
</evidence>
<reference evidence="1 2" key="1">
    <citation type="submission" date="2019-02" db="EMBL/GenBank/DDBJ databases">
        <title>Deep-cultivation of Planctomycetes and their phenomic and genomic characterization uncovers novel biology.</title>
        <authorList>
            <person name="Wiegand S."/>
            <person name="Jogler M."/>
            <person name="Boedeker C."/>
            <person name="Pinto D."/>
            <person name="Vollmers J."/>
            <person name="Rivas-Marin E."/>
            <person name="Kohn T."/>
            <person name="Peeters S.H."/>
            <person name="Heuer A."/>
            <person name="Rast P."/>
            <person name="Oberbeckmann S."/>
            <person name="Bunk B."/>
            <person name="Jeske O."/>
            <person name="Meyerdierks A."/>
            <person name="Storesund J.E."/>
            <person name="Kallscheuer N."/>
            <person name="Luecker S."/>
            <person name="Lage O.M."/>
            <person name="Pohl T."/>
            <person name="Merkel B.J."/>
            <person name="Hornburger P."/>
            <person name="Mueller R.-W."/>
            <person name="Bruemmer F."/>
            <person name="Labrenz M."/>
            <person name="Spormann A.M."/>
            <person name="Op Den Camp H."/>
            <person name="Overmann J."/>
            <person name="Amann R."/>
            <person name="Jetten M.S.M."/>
            <person name="Mascher T."/>
            <person name="Medema M.H."/>
            <person name="Devos D.P."/>
            <person name="Kaster A.-K."/>
            <person name="Ovreas L."/>
            <person name="Rohde M."/>
            <person name="Galperin M.Y."/>
            <person name="Jogler C."/>
        </authorList>
    </citation>
    <scope>NUCLEOTIDE SEQUENCE [LARGE SCALE GENOMIC DNA]</scope>
    <source>
        <strain evidence="1 2">Pla52n</strain>
    </source>
</reference>
<keyword evidence="2" id="KW-1185">Reference proteome</keyword>
<sequence length="152" mass="16544">MRPMEPNKRYSRRKLLLIAGGLGGLGLATGCGEKGAAELTRETVESLDTQTLENGKLLLRGFAIVSYMAGTRVIFLPSPGVRILGVALIFTSMATKLAVEYLDDELVRRYHTTELTESEAMAIESAGEVRFQTESGETETVALGKNQYVTVE</sequence>
<dbReference type="Proteomes" id="UP000320176">
    <property type="component" value="Unassembled WGS sequence"/>
</dbReference>
<name>A0A5C6AYX3_9BACT</name>
<accession>A0A5C6AYX3</accession>
<dbReference type="EMBL" id="SJPN01000003">
    <property type="protein sequence ID" value="TWU04880.1"/>
    <property type="molecule type" value="Genomic_DNA"/>
</dbReference>
<dbReference type="PROSITE" id="PS51257">
    <property type="entry name" value="PROKAR_LIPOPROTEIN"/>
    <property type="match status" value="1"/>
</dbReference>
<dbReference type="OrthoDB" id="276564at2"/>